<keyword evidence="2" id="KW-1133">Transmembrane helix</keyword>
<dbReference type="VEuPathDB" id="ToxoDB:CSUI_003157"/>
<proteinExistence type="predicted"/>
<evidence type="ECO:0000313" key="3">
    <source>
        <dbReference type="EMBL" id="PHJ22988.1"/>
    </source>
</evidence>
<dbReference type="GeneID" id="94426566"/>
<feature type="transmembrane region" description="Helical" evidence="2">
    <location>
        <begin position="91"/>
        <end position="111"/>
    </location>
</feature>
<accession>A0A2C6L5D0</accession>
<feature type="compositionally biased region" description="Basic and acidic residues" evidence="1">
    <location>
        <begin position="258"/>
        <end position="267"/>
    </location>
</feature>
<keyword evidence="2 3" id="KW-0812">Transmembrane</keyword>
<dbReference type="Proteomes" id="UP000221165">
    <property type="component" value="Unassembled WGS sequence"/>
</dbReference>
<name>A0A2C6L5D0_9APIC</name>
<keyword evidence="4" id="KW-1185">Reference proteome</keyword>
<sequence>FCLRTRDFSKKVFLESQNYVLLVFFISLYSVLFLRDCPGRTCNLRNRVCKLAGSRGSFPHHRPSRLHCLRQPLITMVFLDAALSFRLSSGITRAGAFACVIVLLCVGIGGVQSRRVRETAVARCIFRTGDAVRDASLTPFYVPLSDAQMYEEGIKEYLSHVGSQAEQFSVVCVGTQEKEVKCELCLYNEVSEDRKHVRQGQVLDAMLLQCIEGKFSQGSAMTNSQYHPICYPPAQNRVPQSGETRQGSVTPHQQLGEGRGDADKDSCGRGPGGF</sequence>
<keyword evidence="2" id="KW-0472">Membrane</keyword>
<dbReference type="RefSeq" id="XP_067924665.1">
    <property type="nucleotide sequence ID" value="XM_068063355.1"/>
</dbReference>
<feature type="region of interest" description="Disordered" evidence="1">
    <location>
        <begin position="232"/>
        <end position="274"/>
    </location>
</feature>
<evidence type="ECO:0000256" key="2">
    <source>
        <dbReference type="SAM" id="Phobius"/>
    </source>
</evidence>
<reference evidence="3 4" key="1">
    <citation type="journal article" date="2017" name="Int. J. Parasitol.">
        <title>The genome of the protozoan parasite Cystoisospora suis and a reverse vaccinology approach to identify vaccine candidates.</title>
        <authorList>
            <person name="Palmieri N."/>
            <person name="Shrestha A."/>
            <person name="Ruttkowski B."/>
            <person name="Beck T."/>
            <person name="Vogl C."/>
            <person name="Tomley F."/>
            <person name="Blake D.P."/>
            <person name="Joachim A."/>
        </authorList>
    </citation>
    <scope>NUCLEOTIDE SEQUENCE [LARGE SCALE GENOMIC DNA]</scope>
    <source>
        <strain evidence="3 4">Wien I</strain>
    </source>
</reference>
<evidence type="ECO:0000313" key="4">
    <source>
        <dbReference type="Proteomes" id="UP000221165"/>
    </source>
</evidence>
<organism evidence="3 4">
    <name type="scientific">Cystoisospora suis</name>
    <dbReference type="NCBI Taxonomy" id="483139"/>
    <lineage>
        <taxon>Eukaryota</taxon>
        <taxon>Sar</taxon>
        <taxon>Alveolata</taxon>
        <taxon>Apicomplexa</taxon>
        <taxon>Conoidasida</taxon>
        <taxon>Coccidia</taxon>
        <taxon>Eucoccidiorida</taxon>
        <taxon>Eimeriorina</taxon>
        <taxon>Sarcocystidae</taxon>
        <taxon>Cystoisospora</taxon>
    </lineage>
</organism>
<feature type="non-terminal residue" evidence="3">
    <location>
        <position position="1"/>
    </location>
</feature>
<protein>
    <submittedName>
        <fullName evidence="3">Transmembrane protein</fullName>
    </submittedName>
</protein>
<evidence type="ECO:0000256" key="1">
    <source>
        <dbReference type="SAM" id="MobiDB-lite"/>
    </source>
</evidence>
<gene>
    <name evidence="3" type="ORF">CSUI_003157</name>
</gene>
<dbReference type="OrthoDB" id="328542at2759"/>
<dbReference type="AlphaFoldDB" id="A0A2C6L5D0"/>
<feature type="compositionally biased region" description="Polar residues" evidence="1">
    <location>
        <begin position="237"/>
        <end position="253"/>
    </location>
</feature>
<feature type="transmembrane region" description="Helical" evidence="2">
    <location>
        <begin position="19"/>
        <end position="37"/>
    </location>
</feature>
<dbReference type="EMBL" id="MIGC01001371">
    <property type="protein sequence ID" value="PHJ22988.1"/>
    <property type="molecule type" value="Genomic_DNA"/>
</dbReference>
<comment type="caution">
    <text evidence="3">The sequence shown here is derived from an EMBL/GenBank/DDBJ whole genome shotgun (WGS) entry which is preliminary data.</text>
</comment>